<protein>
    <recommendedName>
        <fullName evidence="4">Collagen-like protein</fullName>
    </recommendedName>
</protein>
<feature type="signal peptide" evidence="1">
    <location>
        <begin position="1"/>
        <end position="20"/>
    </location>
</feature>
<dbReference type="EMBL" id="BTPE01000024">
    <property type="protein sequence ID" value="GMQ35683.1"/>
    <property type="molecule type" value="Genomic_DNA"/>
</dbReference>
<comment type="caution">
    <text evidence="2">The sequence shown here is derived from an EMBL/GenBank/DDBJ whole genome shotgun (WGS) entry which is preliminary data.</text>
</comment>
<feature type="chain" id="PRO_5046030298" description="Collagen-like protein" evidence="1">
    <location>
        <begin position="21"/>
        <end position="174"/>
    </location>
</feature>
<evidence type="ECO:0008006" key="4">
    <source>
        <dbReference type="Google" id="ProtNLM"/>
    </source>
</evidence>
<sequence length="174" mass="19670">MNRLTAMLALVGLLFFQACTGPEGPVGPQGPEGLPGINILGSTYEVEVDFTAANEYEGLFTLPTPAEQSDVALVYVLWEVDNQTPIWRALPQTVFFQEGVLMYNFDFTRFDVRMFLDGPIDYSILGPEWTRDQLFRIVIVPSDFASNRIDWTDYEAVTKMLGIKDSDFQKIKLN</sequence>
<dbReference type="Proteomes" id="UP001307705">
    <property type="component" value="Unassembled WGS sequence"/>
</dbReference>
<evidence type="ECO:0000313" key="3">
    <source>
        <dbReference type="Proteomes" id="UP001307705"/>
    </source>
</evidence>
<name>A0ABQ6Q680_9BACT</name>
<evidence type="ECO:0000256" key="1">
    <source>
        <dbReference type="SAM" id="SignalP"/>
    </source>
</evidence>
<dbReference type="PROSITE" id="PS51257">
    <property type="entry name" value="PROKAR_LIPOPROTEIN"/>
    <property type="match status" value="1"/>
</dbReference>
<proteinExistence type="predicted"/>
<keyword evidence="1" id="KW-0732">Signal</keyword>
<reference evidence="2 3" key="1">
    <citation type="submission" date="2023-08" db="EMBL/GenBank/DDBJ databases">
        <title>Draft genome sequence of Algoriphagus taiwanensis.</title>
        <authorList>
            <person name="Takatani N."/>
            <person name="Hosokawa M."/>
            <person name="Sawabe T."/>
        </authorList>
    </citation>
    <scope>NUCLEOTIDE SEQUENCE [LARGE SCALE GENOMIC DNA]</scope>
    <source>
        <strain evidence="2 3">JCM 19755</strain>
    </source>
</reference>
<evidence type="ECO:0000313" key="2">
    <source>
        <dbReference type="EMBL" id="GMQ35683.1"/>
    </source>
</evidence>
<gene>
    <name evidence="2" type="ORF">Ataiwa_39560</name>
</gene>
<accession>A0ABQ6Q680</accession>
<organism evidence="2 3">
    <name type="scientific">Algoriphagus taiwanensis</name>
    <dbReference type="NCBI Taxonomy" id="1445656"/>
    <lineage>
        <taxon>Bacteria</taxon>
        <taxon>Pseudomonadati</taxon>
        <taxon>Bacteroidota</taxon>
        <taxon>Cytophagia</taxon>
        <taxon>Cytophagales</taxon>
        <taxon>Cyclobacteriaceae</taxon>
        <taxon>Algoriphagus</taxon>
    </lineage>
</organism>
<dbReference type="RefSeq" id="WP_338230607.1">
    <property type="nucleotide sequence ID" value="NZ_BTPE01000024.1"/>
</dbReference>
<keyword evidence="3" id="KW-1185">Reference proteome</keyword>